<evidence type="ECO:0000256" key="4">
    <source>
        <dbReference type="ARBA" id="ARBA00022741"/>
    </source>
</evidence>
<dbReference type="RefSeq" id="WP_121126295.1">
    <property type="nucleotide sequence ID" value="NZ_CP158959.1"/>
</dbReference>
<dbReference type="GO" id="GO:0004673">
    <property type="term" value="F:protein histidine kinase activity"/>
    <property type="evidence" value="ECO:0007669"/>
    <property type="project" value="UniProtKB-EC"/>
</dbReference>
<dbReference type="GO" id="GO:0005524">
    <property type="term" value="F:ATP binding"/>
    <property type="evidence" value="ECO:0007669"/>
    <property type="project" value="UniProtKB-KW"/>
</dbReference>
<dbReference type="PRINTS" id="PR00344">
    <property type="entry name" value="BCTRLSENSOR"/>
</dbReference>
<dbReference type="Pfam" id="PF02518">
    <property type="entry name" value="HATPase_c"/>
    <property type="match status" value="1"/>
</dbReference>
<feature type="transmembrane region" description="Helical" evidence="8">
    <location>
        <begin position="7"/>
        <end position="25"/>
    </location>
</feature>
<feature type="transmembrane region" description="Helical" evidence="8">
    <location>
        <begin position="31"/>
        <end position="50"/>
    </location>
</feature>
<proteinExistence type="predicted"/>
<dbReference type="PROSITE" id="PS50109">
    <property type="entry name" value="HIS_KIN"/>
    <property type="match status" value="1"/>
</dbReference>
<keyword evidence="11" id="KW-1185">Reference proteome</keyword>
<accession>A0A420VTI8</accession>
<reference evidence="10 11" key="1">
    <citation type="submission" date="2018-10" db="EMBL/GenBank/DDBJ databases">
        <title>Sphingobacterium sp. M05W1-28.</title>
        <authorList>
            <person name="Cai H."/>
        </authorList>
    </citation>
    <scope>NUCLEOTIDE SEQUENCE [LARGE SCALE GENOMIC DNA]</scope>
    <source>
        <strain evidence="10 11">M05W1-28</strain>
    </source>
</reference>
<evidence type="ECO:0000256" key="8">
    <source>
        <dbReference type="SAM" id="Phobius"/>
    </source>
</evidence>
<dbReference type="InterPro" id="IPR003594">
    <property type="entry name" value="HATPase_dom"/>
</dbReference>
<feature type="domain" description="Histidine kinase" evidence="9">
    <location>
        <begin position="228"/>
        <end position="439"/>
    </location>
</feature>
<comment type="catalytic activity">
    <reaction evidence="1">
        <text>ATP + protein L-histidine = ADP + protein N-phospho-L-histidine.</text>
        <dbReference type="EC" id="2.7.13.3"/>
    </reaction>
</comment>
<dbReference type="InterPro" id="IPR005467">
    <property type="entry name" value="His_kinase_dom"/>
</dbReference>
<dbReference type="AlphaFoldDB" id="A0A420VTI8"/>
<dbReference type="GO" id="GO:0000160">
    <property type="term" value="P:phosphorelay signal transduction system"/>
    <property type="evidence" value="ECO:0007669"/>
    <property type="project" value="UniProtKB-KW"/>
</dbReference>
<protein>
    <recommendedName>
        <fullName evidence="2">histidine kinase</fullName>
        <ecNumber evidence="2">2.7.13.3</ecNumber>
    </recommendedName>
</protein>
<evidence type="ECO:0000256" key="2">
    <source>
        <dbReference type="ARBA" id="ARBA00012438"/>
    </source>
</evidence>
<dbReference type="EMBL" id="RBWS01000018">
    <property type="protein sequence ID" value="RKO69595.1"/>
    <property type="molecule type" value="Genomic_DNA"/>
</dbReference>
<comment type="caution">
    <text evidence="10">The sequence shown here is derived from an EMBL/GenBank/DDBJ whole genome shotgun (WGS) entry which is preliminary data.</text>
</comment>
<evidence type="ECO:0000259" key="9">
    <source>
        <dbReference type="PROSITE" id="PS50109"/>
    </source>
</evidence>
<keyword evidence="6" id="KW-0067">ATP-binding</keyword>
<evidence type="ECO:0000256" key="7">
    <source>
        <dbReference type="ARBA" id="ARBA00023012"/>
    </source>
</evidence>
<dbReference type="InterPro" id="IPR004358">
    <property type="entry name" value="Sig_transdc_His_kin-like_C"/>
</dbReference>
<dbReference type="PANTHER" id="PTHR43065">
    <property type="entry name" value="SENSOR HISTIDINE KINASE"/>
    <property type="match status" value="1"/>
</dbReference>
<evidence type="ECO:0000313" key="11">
    <source>
        <dbReference type="Proteomes" id="UP000282423"/>
    </source>
</evidence>
<dbReference type="SUPFAM" id="SSF55874">
    <property type="entry name" value="ATPase domain of HSP90 chaperone/DNA topoisomerase II/histidine kinase"/>
    <property type="match status" value="1"/>
</dbReference>
<dbReference type="OrthoDB" id="1931120at2"/>
<dbReference type="Proteomes" id="UP000282423">
    <property type="component" value="Unassembled WGS sequence"/>
</dbReference>
<evidence type="ECO:0000256" key="6">
    <source>
        <dbReference type="ARBA" id="ARBA00022840"/>
    </source>
</evidence>
<evidence type="ECO:0000256" key="1">
    <source>
        <dbReference type="ARBA" id="ARBA00000085"/>
    </source>
</evidence>
<keyword evidence="8" id="KW-1133">Transmembrane helix</keyword>
<keyword evidence="8" id="KW-0472">Membrane</keyword>
<dbReference type="SMART" id="SM00387">
    <property type="entry name" value="HATPase_c"/>
    <property type="match status" value="1"/>
</dbReference>
<evidence type="ECO:0000256" key="3">
    <source>
        <dbReference type="ARBA" id="ARBA00022679"/>
    </source>
</evidence>
<sequence length="439" mass="50250">MRHGKVLNVIKIILLLAASVVGAYLLMTHEYMQAALILCIMLYLGFNLYAQYNFLERQLVEFAEAVKYRDFTRRFLVKNPKSVEGQLFRAFNQINETYKEISIKQEIQHQYLDRVINMLNSAIIFYEMDTGKVMWVNDAFKQLFHLPHLGNIAGLKKKNPDLYEKTMLLDNGQQQMEPIQSSKGKIKLLIQSSSFETQDAVFRIVVYQNINEAIDETETKAWHKLLRVLTHEIMNSIAPISSLAETLNGRLDHFRGHEDIEDLKTGISTIKRRSEGLLHFAKSYRMINKVDQPQVAPIQVSQLFEHIYQLLEPTLIQKNIDVDIILKNTRLILYADVNLIEQVIINLMLNAIDAVKTREDAYISLSALEIDGKVQVRIEDNGSGIPADLQEQIFTPFFTTKKTGTGVGLTLSKQIMLLHKGTIFLNSVEGEGSAFILQF</sequence>
<dbReference type="InterPro" id="IPR036890">
    <property type="entry name" value="HATPase_C_sf"/>
</dbReference>
<dbReference type="Gene3D" id="3.30.565.10">
    <property type="entry name" value="Histidine kinase-like ATPase, C-terminal domain"/>
    <property type="match status" value="1"/>
</dbReference>
<evidence type="ECO:0000313" key="10">
    <source>
        <dbReference type="EMBL" id="RKO69595.1"/>
    </source>
</evidence>
<evidence type="ECO:0000256" key="5">
    <source>
        <dbReference type="ARBA" id="ARBA00022777"/>
    </source>
</evidence>
<dbReference type="EC" id="2.7.13.3" evidence="2"/>
<gene>
    <name evidence="10" type="ORF">D7322_21600</name>
</gene>
<name>A0A420VTI8_9SPHI</name>
<keyword evidence="8" id="KW-0812">Transmembrane</keyword>
<keyword evidence="4" id="KW-0547">Nucleotide-binding</keyword>
<keyword evidence="7" id="KW-0902">Two-component regulatory system</keyword>
<dbReference type="PANTHER" id="PTHR43065:SF46">
    <property type="entry name" value="C4-DICARBOXYLATE TRANSPORT SENSOR PROTEIN DCTB"/>
    <property type="match status" value="1"/>
</dbReference>
<keyword evidence="3" id="KW-0808">Transferase</keyword>
<organism evidence="10 11">
    <name type="scientific">Sphingobacterium puteale</name>
    <dbReference type="NCBI Taxonomy" id="2420510"/>
    <lineage>
        <taxon>Bacteria</taxon>
        <taxon>Pseudomonadati</taxon>
        <taxon>Bacteroidota</taxon>
        <taxon>Sphingobacteriia</taxon>
        <taxon>Sphingobacteriales</taxon>
        <taxon>Sphingobacteriaceae</taxon>
        <taxon>Sphingobacterium</taxon>
    </lineage>
</organism>
<keyword evidence="5 10" id="KW-0418">Kinase</keyword>
<dbReference type="CDD" id="cd00075">
    <property type="entry name" value="HATPase"/>
    <property type="match status" value="1"/>
</dbReference>